<dbReference type="AlphaFoldDB" id="B0KGB9"/>
<keyword evidence="2" id="KW-0378">Hydrolase</keyword>
<dbReference type="GO" id="GO:0004519">
    <property type="term" value="F:endonuclease activity"/>
    <property type="evidence" value="ECO:0007669"/>
    <property type="project" value="UniProtKB-KW"/>
</dbReference>
<dbReference type="RefSeq" id="WP_012271303.1">
    <property type="nucleotide sequence ID" value="NC_010322.1"/>
</dbReference>
<reference evidence="2 3" key="1">
    <citation type="submission" date="2008-01" db="EMBL/GenBank/DDBJ databases">
        <title>Complete sequence of Pseudomonas putida GB-1.</title>
        <authorList>
            <consortium name="US DOE Joint Genome Institute"/>
            <person name="Copeland A."/>
            <person name="Lucas S."/>
            <person name="Lapidus A."/>
            <person name="Barry K."/>
            <person name="Glavina del Rio T."/>
            <person name="Dalin E."/>
            <person name="Tice H."/>
            <person name="Pitluck S."/>
            <person name="Bruce D."/>
            <person name="Goodwin L."/>
            <person name="Chertkov O."/>
            <person name="Brettin T."/>
            <person name="Detter J.C."/>
            <person name="Han C."/>
            <person name="Kuske C.R."/>
            <person name="Schmutz J."/>
            <person name="Larimer F."/>
            <person name="Land M."/>
            <person name="Hauser L."/>
            <person name="Kyrpides N."/>
            <person name="Kim E."/>
            <person name="McCarthy J.K."/>
            <person name="Richardson P."/>
        </authorList>
    </citation>
    <scope>NUCLEOTIDE SEQUENCE [LARGE SCALE GENOMIC DNA]</scope>
    <source>
        <strain evidence="2 3">GB-1</strain>
    </source>
</reference>
<evidence type="ECO:0000259" key="1">
    <source>
        <dbReference type="Pfam" id="PF01844"/>
    </source>
</evidence>
<evidence type="ECO:0000313" key="2">
    <source>
        <dbReference type="EMBL" id="ABY97540.1"/>
    </source>
</evidence>
<dbReference type="Gene3D" id="1.10.30.50">
    <property type="match status" value="1"/>
</dbReference>
<dbReference type="CDD" id="cd00085">
    <property type="entry name" value="HNHc"/>
    <property type="match status" value="1"/>
</dbReference>
<evidence type="ECO:0000313" key="3">
    <source>
        <dbReference type="Proteomes" id="UP000002157"/>
    </source>
</evidence>
<accession>B0KGB9</accession>
<dbReference type="EMBL" id="CP000926">
    <property type="protein sequence ID" value="ABY97540.1"/>
    <property type="molecule type" value="Genomic_DNA"/>
</dbReference>
<dbReference type="InterPro" id="IPR003615">
    <property type="entry name" value="HNH_nuc"/>
</dbReference>
<dbReference type="Proteomes" id="UP000002157">
    <property type="component" value="Chromosome"/>
</dbReference>
<keyword evidence="2" id="KW-0255">Endonuclease</keyword>
<organism evidence="2 3">
    <name type="scientific">Pseudomonas putida (strain GB-1)</name>
    <dbReference type="NCBI Taxonomy" id="76869"/>
    <lineage>
        <taxon>Bacteria</taxon>
        <taxon>Pseudomonadati</taxon>
        <taxon>Pseudomonadota</taxon>
        <taxon>Gammaproteobacteria</taxon>
        <taxon>Pseudomonadales</taxon>
        <taxon>Pseudomonadaceae</taxon>
        <taxon>Pseudomonas</taxon>
    </lineage>
</organism>
<keyword evidence="2" id="KW-0540">Nuclease</keyword>
<dbReference type="Pfam" id="PF01844">
    <property type="entry name" value="HNH"/>
    <property type="match status" value="1"/>
</dbReference>
<dbReference type="GO" id="GO:0008270">
    <property type="term" value="F:zinc ion binding"/>
    <property type="evidence" value="ECO:0007669"/>
    <property type="project" value="InterPro"/>
</dbReference>
<protein>
    <submittedName>
        <fullName evidence="2">Restriction endonuclease-like protein</fullName>
    </submittedName>
</protein>
<dbReference type="HOGENOM" id="CLU_885258_0_0_6"/>
<dbReference type="KEGG" id="ppg:PputGB1_1637"/>
<dbReference type="eggNOG" id="COG3183">
    <property type="taxonomic scope" value="Bacteria"/>
</dbReference>
<dbReference type="GO" id="GO:0003676">
    <property type="term" value="F:nucleic acid binding"/>
    <property type="evidence" value="ECO:0007669"/>
    <property type="project" value="InterPro"/>
</dbReference>
<feature type="domain" description="HNH" evidence="1">
    <location>
        <begin position="233"/>
        <end position="288"/>
    </location>
</feature>
<gene>
    <name evidence="2" type="ordered locus">PputGB1_1637</name>
</gene>
<dbReference type="InterPro" id="IPR002711">
    <property type="entry name" value="HNH"/>
</dbReference>
<proteinExistence type="predicted"/>
<dbReference type="REBASE" id="17203">
    <property type="entry name" value="PpuGBMcrBP"/>
</dbReference>
<sequence>MTNRPEFVLDEAAASTHNPPGWVARYLKIPHQGKAPKHYGPQAYRFSAPMTLSVILPRRGWTLLKKTKNYAYFMPPPGVMPPFQITIMVPSEDECLNLAKRAYDRGFSWQAQLGEWLALYLHERPQESREMWRNPTTGQMESRLHVSSPQSSLHIGEWGVWEAVVTGVDGAFRIGYQHHTNIAIPPPTSPLQPPRPPESLSLLEGAVRTVELTRYERNPTARRLCIAHYGPTCQACGLNYEIKYGPIAVDLIHVHHLTPLAAIGESYQVDPIRDLVPLCATCHHVVHAKTPPYTPEELRVCILAAKYDPEKNDA</sequence>
<name>B0KGB9_PSEPG</name>